<sequence>MENELIVNQLRSLGILQTCEVLKLGMPTRLPYKDLIETLAPIIAKIPSTLVSSTEQITLVACILHAFEVKRELYKLGRTRIFFRAGQFELIERILQATREGFKEKQGELIKKITEAANFRKQAEKMIVDLTAVIAKKQQEITHAHERVKTAIDQINNSPARQVQVPSDLADLLLNCERMFSMAKALNEEVTGRGTEAVAACSKVLPQLGPNGQNFINVINKSLDTLHNRILRISSRHLRTVTRFDALLGRNDRVKDVANSLEDVLNDTQSLLAKRTTALSRSGMAAHDVTSRGVDVGIRLVKGIFAAEMKTLEEITRDTNQRPSSWPTGNAASS</sequence>
<dbReference type="Pfam" id="PF00063">
    <property type="entry name" value="Myosin_head"/>
    <property type="match status" value="1"/>
</dbReference>
<dbReference type="InterPro" id="IPR027417">
    <property type="entry name" value="P-loop_NTPase"/>
</dbReference>
<accession>A0ABP0V8J1</accession>
<dbReference type="EMBL" id="CAXAQS010000230">
    <property type="protein sequence ID" value="CAK9250732.1"/>
    <property type="molecule type" value="Genomic_DNA"/>
</dbReference>
<proteinExistence type="inferred from homology"/>
<dbReference type="PROSITE" id="PS51456">
    <property type="entry name" value="MYOSIN_MOTOR"/>
    <property type="match status" value="1"/>
</dbReference>
<evidence type="ECO:0000313" key="6">
    <source>
        <dbReference type="EMBL" id="CAK9250732.1"/>
    </source>
</evidence>
<evidence type="ECO:0000313" key="7">
    <source>
        <dbReference type="Proteomes" id="UP001497444"/>
    </source>
</evidence>
<comment type="caution">
    <text evidence="4">Lacks conserved residue(s) required for the propagation of feature annotation.</text>
</comment>
<evidence type="ECO:0000256" key="4">
    <source>
        <dbReference type="PROSITE-ProRule" id="PRU00782"/>
    </source>
</evidence>
<dbReference type="InterPro" id="IPR001609">
    <property type="entry name" value="Myosin_head_motor_dom-like"/>
</dbReference>
<name>A0ABP0V8J1_9BRYO</name>
<keyword evidence="4" id="KW-0518">Myosin</keyword>
<dbReference type="PANTHER" id="PTHR13140:SF845">
    <property type="entry name" value="MYOSIN-LIKE PROTEIN"/>
    <property type="match status" value="1"/>
</dbReference>
<keyword evidence="1" id="KW-0547">Nucleotide-binding</keyword>
<dbReference type="PANTHER" id="PTHR13140">
    <property type="entry name" value="MYOSIN"/>
    <property type="match status" value="1"/>
</dbReference>
<comment type="caution">
    <text evidence="6">The sequence shown here is derived from an EMBL/GenBank/DDBJ whole genome shotgun (WGS) entry which is preliminary data.</text>
</comment>
<keyword evidence="2" id="KW-0067">ATP-binding</keyword>
<comment type="similarity">
    <text evidence="4">Belongs to the TRAFAC class myosin-kinesin ATPase superfamily. Myosin family.</text>
</comment>
<organism evidence="6 7">
    <name type="scientific">Sphagnum jensenii</name>
    <dbReference type="NCBI Taxonomy" id="128206"/>
    <lineage>
        <taxon>Eukaryota</taxon>
        <taxon>Viridiplantae</taxon>
        <taxon>Streptophyta</taxon>
        <taxon>Embryophyta</taxon>
        <taxon>Bryophyta</taxon>
        <taxon>Sphagnophytina</taxon>
        <taxon>Sphagnopsida</taxon>
        <taxon>Sphagnales</taxon>
        <taxon>Sphagnaceae</taxon>
        <taxon>Sphagnum</taxon>
    </lineage>
</organism>
<protein>
    <recommendedName>
        <fullName evidence="5">Myosin motor domain-containing protein</fullName>
    </recommendedName>
</protein>
<feature type="domain" description="Myosin motor" evidence="5">
    <location>
        <begin position="1"/>
        <end position="96"/>
    </location>
</feature>
<keyword evidence="4" id="KW-0505">Motor protein</keyword>
<evidence type="ECO:0000256" key="3">
    <source>
        <dbReference type="ARBA" id="ARBA00023203"/>
    </source>
</evidence>
<dbReference type="Gene3D" id="1.20.5.4820">
    <property type="match status" value="1"/>
</dbReference>
<evidence type="ECO:0000256" key="1">
    <source>
        <dbReference type="ARBA" id="ARBA00022741"/>
    </source>
</evidence>
<gene>
    <name evidence="6" type="ORF">CSSPJE1EN1_LOCUS26110</name>
</gene>
<keyword evidence="7" id="KW-1185">Reference proteome</keyword>
<keyword evidence="3 4" id="KW-0009">Actin-binding</keyword>
<dbReference type="SUPFAM" id="SSF52540">
    <property type="entry name" value="P-loop containing nucleoside triphosphate hydrolases"/>
    <property type="match status" value="1"/>
</dbReference>
<evidence type="ECO:0000256" key="2">
    <source>
        <dbReference type="ARBA" id="ARBA00022840"/>
    </source>
</evidence>
<dbReference type="Proteomes" id="UP001497444">
    <property type="component" value="Unassembled WGS sequence"/>
</dbReference>
<evidence type="ECO:0000259" key="5">
    <source>
        <dbReference type="PROSITE" id="PS51456"/>
    </source>
</evidence>
<reference evidence="6" key="1">
    <citation type="submission" date="2024-02" db="EMBL/GenBank/DDBJ databases">
        <authorList>
            <consortium name="ELIXIR-Norway"/>
            <consortium name="Elixir Norway"/>
        </authorList>
    </citation>
    <scope>NUCLEOTIDE SEQUENCE</scope>
</reference>